<keyword evidence="1" id="KW-0521">NADP</keyword>
<dbReference type="PROSITE" id="PS00061">
    <property type="entry name" value="ADH_SHORT"/>
    <property type="match status" value="1"/>
</dbReference>
<dbReference type="Gene3D" id="3.40.50.720">
    <property type="entry name" value="NAD(P)-binding Rossmann-like Domain"/>
    <property type="match status" value="1"/>
</dbReference>
<dbReference type="PRINTS" id="PR00081">
    <property type="entry name" value="GDHRDH"/>
</dbReference>
<sequence length="274" mass="29383">MAKAECSFKDPRWSLQGLTALVTGGTRGIGYATVEELAGLGARVHTCSRNEAELSKCLKEWEAKGFLVTGSVCDASSREQRENLIREVGSAFSGSLNILVNNVGTNIRKPTIEYSAEEFAKLMTTNLETTYHLCQLAHPLLKASGVGSIVFISSVGGLAHIGSGSIYGASKGAINQLTKNLACEWAKDNIRSNCVAPWYIKTSLVENLLDNKEFLDKVVSRTPLQRVGEAKEVSSLVAFLCLPAASYITGQVIAVDGGMTANAFDSGMRLDLNK</sequence>
<evidence type="ECO:0000256" key="1">
    <source>
        <dbReference type="ARBA" id="ARBA00022857"/>
    </source>
</evidence>
<dbReference type="InterPro" id="IPR020904">
    <property type="entry name" value="Sc_DH/Rdtase_CS"/>
</dbReference>
<keyword evidence="5" id="KW-1185">Reference proteome</keyword>
<dbReference type="PANTHER" id="PTHR42898">
    <property type="entry name" value="TROPINONE REDUCTASE"/>
    <property type="match status" value="1"/>
</dbReference>
<dbReference type="Proteomes" id="UP000027138">
    <property type="component" value="Unassembled WGS sequence"/>
</dbReference>
<evidence type="ECO:0000256" key="2">
    <source>
        <dbReference type="ARBA" id="ARBA00023002"/>
    </source>
</evidence>
<dbReference type="InterPro" id="IPR045000">
    <property type="entry name" value="TR"/>
</dbReference>
<protein>
    <submittedName>
        <fullName evidence="4">Uncharacterized protein</fullName>
    </submittedName>
</protein>
<dbReference type="EMBL" id="KK914240">
    <property type="protein sequence ID" value="KDP44893.1"/>
    <property type="molecule type" value="Genomic_DNA"/>
</dbReference>
<organism evidence="4 5">
    <name type="scientific">Jatropha curcas</name>
    <name type="common">Barbados nut</name>
    <dbReference type="NCBI Taxonomy" id="180498"/>
    <lineage>
        <taxon>Eukaryota</taxon>
        <taxon>Viridiplantae</taxon>
        <taxon>Streptophyta</taxon>
        <taxon>Embryophyta</taxon>
        <taxon>Tracheophyta</taxon>
        <taxon>Spermatophyta</taxon>
        <taxon>Magnoliopsida</taxon>
        <taxon>eudicotyledons</taxon>
        <taxon>Gunneridae</taxon>
        <taxon>Pentapetalae</taxon>
        <taxon>rosids</taxon>
        <taxon>fabids</taxon>
        <taxon>Malpighiales</taxon>
        <taxon>Euphorbiaceae</taxon>
        <taxon>Crotonoideae</taxon>
        <taxon>Jatropheae</taxon>
        <taxon>Jatropha</taxon>
    </lineage>
</organism>
<dbReference type="FunFam" id="3.40.50.720:FF:000084">
    <property type="entry name" value="Short-chain dehydrogenase reductase"/>
    <property type="match status" value="1"/>
</dbReference>
<evidence type="ECO:0000256" key="3">
    <source>
        <dbReference type="ARBA" id="ARBA00025714"/>
    </source>
</evidence>
<keyword evidence="2" id="KW-0560">Oxidoreductase</keyword>
<evidence type="ECO:0000313" key="4">
    <source>
        <dbReference type="EMBL" id="KDP44893.1"/>
    </source>
</evidence>
<dbReference type="Pfam" id="PF13561">
    <property type="entry name" value="adh_short_C2"/>
    <property type="match status" value="1"/>
</dbReference>
<dbReference type="KEGG" id="jcu:105647248"/>
<accession>A0A067LCC5</accession>
<dbReference type="PANTHER" id="PTHR42898:SF6">
    <property type="entry name" value="NADP-DEPENDENT MANNITOL DEHYDROGENASE"/>
    <property type="match status" value="1"/>
</dbReference>
<evidence type="ECO:0000313" key="5">
    <source>
        <dbReference type="Proteomes" id="UP000027138"/>
    </source>
</evidence>
<reference evidence="4 5" key="1">
    <citation type="journal article" date="2014" name="PLoS ONE">
        <title>Global Analysis of Gene Expression Profiles in Physic Nut (Jatropha curcas L.) Seedlings Exposed to Salt Stress.</title>
        <authorList>
            <person name="Zhang L."/>
            <person name="Zhang C."/>
            <person name="Wu P."/>
            <person name="Chen Y."/>
            <person name="Li M."/>
            <person name="Jiang H."/>
            <person name="Wu G."/>
        </authorList>
    </citation>
    <scope>NUCLEOTIDE SEQUENCE [LARGE SCALE GENOMIC DNA]</scope>
    <source>
        <strain evidence="5">cv. GZQX0401</strain>
        <tissue evidence="4">Young leaves</tissue>
    </source>
</reference>
<dbReference type="InterPro" id="IPR036291">
    <property type="entry name" value="NAD(P)-bd_dom_sf"/>
</dbReference>
<dbReference type="SUPFAM" id="SSF51735">
    <property type="entry name" value="NAD(P)-binding Rossmann-fold domains"/>
    <property type="match status" value="1"/>
</dbReference>
<dbReference type="GO" id="GO:0016491">
    <property type="term" value="F:oxidoreductase activity"/>
    <property type="evidence" value="ECO:0007669"/>
    <property type="project" value="UniProtKB-KW"/>
</dbReference>
<gene>
    <name evidence="4" type="ORF">JCGZ_01393</name>
</gene>
<dbReference type="STRING" id="180498.A0A067LCC5"/>
<dbReference type="AlphaFoldDB" id="A0A067LCC5"/>
<dbReference type="InterPro" id="IPR002347">
    <property type="entry name" value="SDR_fam"/>
</dbReference>
<proteinExistence type="inferred from homology"/>
<dbReference type="PRINTS" id="PR00080">
    <property type="entry name" value="SDRFAMILY"/>
</dbReference>
<comment type="similarity">
    <text evidence="3">Belongs to the short-chain dehydrogenases/reductases (SDR) family. SDR65C subfamily.</text>
</comment>
<dbReference type="OrthoDB" id="417891at2759"/>
<name>A0A067LCC5_JATCU</name>